<reference evidence="1 2" key="1">
    <citation type="submission" date="2017-03" db="EMBL/GenBank/DDBJ databases">
        <title>Whole genome sequences of fourteen strains of Bradyrhizobium canariense and one strain of Bradyrhizobium japonicum isolated from Lupinus (Papilionoideae: Genisteae) species in Algeria.</title>
        <authorList>
            <person name="Crovadore J."/>
            <person name="Chekireb D."/>
            <person name="Brachmann A."/>
            <person name="Chablais R."/>
            <person name="Cochard B."/>
            <person name="Lefort F."/>
        </authorList>
    </citation>
    <scope>NUCLEOTIDE SEQUENCE [LARGE SCALE GENOMIC DNA]</scope>
    <source>
        <strain evidence="1 2">UBMAN05</strain>
    </source>
</reference>
<gene>
    <name evidence="1" type="ORF">BST63_04645</name>
</gene>
<name>A0ABX3XAK7_9BRAD</name>
<dbReference type="Proteomes" id="UP000193884">
    <property type="component" value="Unassembled WGS sequence"/>
</dbReference>
<accession>A0ABX3XAK7</accession>
<protein>
    <submittedName>
        <fullName evidence="1">Uncharacterized protein</fullName>
    </submittedName>
</protein>
<keyword evidence="2" id="KW-1185">Reference proteome</keyword>
<dbReference type="EMBL" id="NAFK01000130">
    <property type="protein sequence ID" value="OSJ33945.1"/>
    <property type="molecule type" value="Genomic_DNA"/>
</dbReference>
<organism evidence="1 2">
    <name type="scientific">Bradyrhizobium canariense</name>
    <dbReference type="NCBI Taxonomy" id="255045"/>
    <lineage>
        <taxon>Bacteria</taxon>
        <taxon>Pseudomonadati</taxon>
        <taxon>Pseudomonadota</taxon>
        <taxon>Alphaproteobacteria</taxon>
        <taxon>Hyphomicrobiales</taxon>
        <taxon>Nitrobacteraceae</taxon>
        <taxon>Bradyrhizobium</taxon>
    </lineage>
</organism>
<sequence length="159" mass="17322">MLLTVAYSTDVVWADEIDQCMTNLQAAYESPQQFTQEGEITCPAGDVVGFPPRIRRNDRSGAVTYMAPPGTIIQNRSIDAISVDNISQNNGRYGQPSISADNRTVTVPISCDGKGPGEGRAWQNIRIRGVIIRQPAAENIKSWAIQCVRCVAEKNCPAP</sequence>
<evidence type="ECO:0000313" key="2">
    <source>
        <dbReference type="Proteomes" id="UP000193884"/>
    </source>
</evidence>
<comment type="caution">
    <text evidence="1">The sequence shown here is derived from an EMBL/GenBank/DDBJ whole genome shotgun (WGS) entry which is preliminary data.</text>
</comment>
<evidence type="ECO:0000313" key="1">
    <source>
        <dbReference type="EMBL" id="OSJ33945.1"/>
    </source>
</evidence>
<proteinExistence type="predicted"/>